<protein>
    <submittedName>
        <fullName evidence="1">Uncharacterized protein</fullName>
    </submittedName>
</protein>
<dbReference type="AlphaFoldDB" id="C9LPE1"/>
<reference evidence="1" key="1">
    <citation type="submission" date="2009-09" db="EMBL/GenBank/DDBJ databases">
        <authorList>
            <person name="Weinstock G."/>
            <person name="Sodergren E."/>
            <person name="Clifton S."/>
            <person name="Fulton L."/>
            <person name="Fulton B."/>
            <person name="Courtney L."/>
            <person name="Fronick C."/>
            <person name="Harrison M."/>
            <person name="Strong C."/>
            <person name="Farmer C."/>
            <person name="Delahaunty K."/>
            <person name="Markovic C."/>
            <person name="Hall O."/>
            <person name="Minx P."/>
            <person name="Tomlinson C."/>
            <person name="Mitreva M."/>
            <person name="Nelson J."/>
            <person name="Hou S."/>
            <person name="Wollam A."/>
            <person name="Pepin K.H."/>
            <person name="Johnson M."/>
            <person name="Bhonagiri V."/>
            <person name="Nash W.E."/>
            <person name="Warren W."/>
            <person name="Chinwalla A."/>
            <person name="Mardis E.R."/>
            <person name="Wilson R.K."/>
        </authorList>
    </citation>
    <scope>NUCLEOTIDE SEQUENCE [LARGE SCALE GENOMIC DNA]</scope>
    <source>
        <strain evidence="1">DSM 15470</strain>
    </source>
</reference>
<dbReference type="Proteomes" id="UP000004736">
    <property type="component" value="Unassembled WGS sequence"/>
</dbReference>
<evidence type="ECO:0000313" key="2">
    <source>
        <dbReference type="Proteomes" id="UP000004736"/>
    </source>
</evidence>
<gene>
    <name evidence="1" type="ORF">GCWU000321_01420</name>
</gene>
<proteinExistence type="predicted"/>
<comment type="caution">
    <text evidence="1">The sequence shown here is derived from an EMBL/GenBank/DDBJ whole genome shotgun (WGS) entry which is preliminary data.</text>
</comment>
<organism evidence="1 2">
    <name type="scientific">Dialister invisus DSM 15470</name>
    <dbReference type="NCBI Taxonomy" id="592028"/>
    <lineage>
        <taxon>Bacteria</taxon>
        <taxon>Bacillati</taxon>
        <taxon>Bacillota</taxon>
        <taxon>Negativicutes</taxon>
        <taxon>Veillonellales</taxon>
        <taxon>Veillonellaceae</taxon>
        <taxon>Dialister</taxon>
    </lineage>
</organism>
<keyword evidence="2" id="KW-1185">Reference proteome</keyword>
<dbReference type="HOGENOM" id="CLU_3098216_0_0_9"/>
<evidence type="ECO:0000313" key="1">
    <source>
        <dbReference type="EMBL" id="EEW97427.1"/>
    </source>
</evidence>
<sequence>MIQKFLPMPLSNYEIDNIALDKLKCTCIPLDRTPNDVLEFIPEDDESWVMT</sequence>
<dbReference type="EMBL" id="ACIM02000001">
    <property type="protein sequence ID" value="EEW97427.1"/>
    <property type="molecule type" value="Genomic_DNA"/>
</dbReference>
<accession>C9LPE1</accession>
<name>C9LPE1_9FIRM</name>
<dbReference type="STRING" id="592028.GCWU000321_01420"/>